<dbReference type="OrthoDB" id="2905328at2"/>
<sequence>MFPWNKQFPFDQSSFTKNLNKMNPKEVENYIQNVMKNVFGGDLSQSFPFQGDLTQNERVEKVEKPTPEIFETNEFVYVKLNIPKNHDKDIKLQHTNHQLLVKNYPKQGDVSKYMLPAPVKRKGTKARYIDHYLEIQLVKLDENSISEVDIT</sequence>
<evidence type="ECO:0000313" key="1">
    <source>
        <dbReference type="EMBL" id="TXC93153.1"/>
    </source>
</evidence>
<gene>
    <name evidence="1" type="ORF">FS935_02880</name>
</gene>
<accession>A0A5C6W736</accession>
<dbReference type="EMBL" id="VOQF01000001">
    <property type="protein sequence ID" value="TXC93153.1"/>
    <property type="molecule type" value="Genomic_DNA"/>
</dbReference>
<dbReference type="Proteomes" id="UP000321363">
    <property type="component" value="Unassembled WGS sequence"/>
</dbReference>
<protein>
    <submittedName>
        <fullName evidence="1">Spore gernimation protein GerT</fullName>
    </submittedName>
</protein>
<name>A0A5C6W736_9BACI</name>
<evidence type="ECO:0000313" key="2">
    <source>
        <dbReference type="Proteomes" id="UP000321363"/>
    </source>
</evidence>
<dbReference type="CDD" id="cd00298">
    <property type="entry name" value="ACD_sHsps_p23-like"/>
    <property type="match status" value="1"/>
</dbReference>
<dbReference type="SUPFAM" id="SSF49764">
    <property type="entry name" value="HSP20-like chaperones"/>
    <property type="match status" value="1"/>
</dbReference>
<proteinExistence type="predicted"/>
<reference evidence="1 2" key="1">
    <citation type="journal article" date="2005" name="Int. J. Syst. Evol. Microbiol.">
        <title>Bacillus litoralis sp. nov., isolated from a tidal flat of the Yellow Sea in Korea.</title>
        <authorList>
            <person name="Yoon J.H."/>
            <person name="Oh T.K."/>
        </authorList>
    </citation>
    <scope>NUCLEOTIDE SEQUENCE [LARGE SCALE GENOMIC DNA]</scope>
    <source>
        <strain evidence="1 2">SW-211</strain>
    </source>
</reference>
<dbReference type="RefSeq" id="WP_146946012.1">
    <property type="nucleotide sequence ID" value="NZ_VOQF01000001.1"/>
</dbReference>
<dbReference type="InterPro" id="IPR008978">
    <property type="entry name" value="HSP20-like_chaperone"/>
</dbReference>
<comment type="caution">
    <text evidence="1">The sequence shown here is derived from an EMBL/GenBank/DDBJ whole genome shotgun (WGS) entry which is preliminary data.</text>
</comment>
<organism evidence="1 2">
    <name type="scientific">Metabacillus litoralis</name>
    <dbReference type="NCBI Taxonomy" id="152268"/>
    <lineage>
        <taxon>Bacteria</taxon>
        <taxon>Bacillati</taxon>
        <taxon>Bacillota</taxon>
        <taxon>Bacilli</taxon>
        <taxon>Bacillales</taxon>
        <taxon>Bacillaceae</taxon>
        <taxon>Metabacillus</taxon>
    </lineage>
</organism>
<keyword evidence="2" id="KW-1185">Reference proteome</keyword>
<dbReference type="AlphaFoldDB" id="A0A5C6W736"/>